<dbReference type="Proteomes" id="UP000317093">
    <property type="component" value="Chromosome"/>
</dbReference>
<dbReference type="Gene3D" id="2.40.50.230">
    <property type="entry name" value="Gp5 N-terminal domain"/>
    <property type="match status" value="1"/>
</dbReference>
<dbReference type="Gene3D" id="4.10.220.110">
    <property type="match status" value="1"/>
</dbReference>
<gene>
    <name evidence="4" type="ORF">Pan216_14960</name>
</gene>
<dbReference type="RefSeq" id="WP_419193363.1">
    <property type="nucleotide sequence ID" value="NZ_CP036279.1"/>
</dbReference>
<dbReference type="SUPFAM" id="SSF69279">
    <property type="entry name" value="Phage tail proteins"/>
    <property type="match status" value="2"/>
</dbReference>
<sequence>MPEHPSQQQRSAQLTTSLGDALLLVGFEGEEAVSELFRFRLEAVSPASETLPFERLLGISATLSLRDDDAANAPVVRQFQGLIQTVAEIGTEGDFTRYEMDFVPTVWPLTQNRRFRIFQDKTVAAILSEVLGDHADCSRLQGETPRNYCVQYGESDVDFAQRLLEEEGYYFYFEQVDSSGRLIIANDSTIAPTSDLPNLPISPSPRPPKNERSLWNCRRRQELTAQQFATRAVAFQDPDFPLNRVQHIPAAVHSGQTTYQLHHRPTNQAIVHQFPGPFVKRFDSIGLNGEAEELHGFLETVSQTMEQSARVSAEQLASSSVRLEASGNCPSLACGYRFDATLSGEESAKYFVTRQRHRIRMSEYIADDAEATAYESDVVAIPASLRFRPVTRCTRPVVMGHQTALVIGFDGTTNSGSDQIFTDKYGRVRVRFPWSENDHNSCWVRVAQGWAGKSWGSLQIPRVGQEVVIGFENGDPDCPLVYGSVYNGQNPPPQTLPEQKHRSGVQSRTNGSTTSTAPSSDSTSASTDTTNIAESDSTDEVTFPRITDSTDSDSFSGIAIGDKSGSEFLHLRSAKDMLLDCYGNHYVVAKNERASFMDNSMLTIIGGMRGIDQLGVTIKFDDEFVLPFSDDVWKSVGLKLYWMSTRDLYANFGTETHLADNALVSTAASTHQHSSSAMSQLAFAACYFPPLAGLAGLLSSTGLNVAYVGRADGDRCTYTSYRNLEHHSKHSYVVGGVPSITMSPLSLLSNTVFALMWGGYTAILLSQKIVAGLCDMRDGTTGRNAVNEFSTVARYYGEMLGAIELMTGEVRKMETLAEVGTEIADIALRLIDDTPVISTQSAEAVEKLGVSLASTLDDLTGLSLMTAFETTSIPALITAKINGTGGMTPKDLYHYSSGNFIVDTDGMIALNSNSCVHVQADDLFSVNASTCALRTDFGTIALGDLGMKIEHSALTMQAMVQAVPEELSFTMSASADDGVTADSVTLAYGAGILIKSFSTIAMNVDDVASLIMTPEGIVLSYGASIIALTAEGIEMTGTIINHEASAAINQSAPSILQDV</sequence>
<dbReference type="NCBIfam" id="TIGR01646">
    <property type="entry name" value="vgr_GE"/>
    <property type="match status" value="1"/>
</dbReference>
<dbReference type="InterPro" id="IPR006533">
    <property type="entry name" value="T6SS_Vgr_RhsGE"/>
</dbReference>
<reference evidence="4 5" key="1">
    <citation type="submission" date="2019-02" db="EMBL/GenBank/DDBJ databases">
        <title>Deep-cultivation of Planctomycetes and their phenomic and genomic characterization uncovers novel biology.</title>
        <authorList>
            <person name="Wiegand S."/>
            <person name="Jogler M."/>
            <person name="Boedeker C."/>
            <person name="Pinto D."/>
            <person name="Vollmers J."/>
            <person name="Rivas-Marin E."/>
            <person name="Kohn T."/>
            <person name="Peeters S.H."/>
            <person name="Heuer A."/>
            <person name="Rast P."/>
            <person name="Oberbeckmann S."/>
            <person name="Bunk B."/>
            <person name="Jeske O."/>
            <person name="Meyerdierks A."/>
            <person name="Storesund J.E."/>
            <person name="Kallscheuer N."/>
            <person name="Luecker S."/>
            <person name="Lage O.M."/>
            <person name="Pohl T."/>
            <person name="Merkel B.J."/>
            <person name="Hornburger P."/>
            <person name="Mueller R.-W."/>
            <person name="Bruemmer F."/>
            <person name="Labrenz M."/>
            <person name="Spormann A.M."/>
            <person name="Op den Camp H."/>
            <person name="Overmann J."/>
            <person name="Amann R."/>
            <person name="Jetten M.S.M."/>
            <person name="Mascher T."/>
            <person name="Medema M.H."/>
            <person name="Devos D.P."/>
            <person name="Kaster A.-K."/>
            <person name="Ovreas L."/>
            <person name="Rohde M."/>
            <person name="Galperin M.Y."/>
            <person name="Jogler C."/>
        </authorList>
    </citation>
    <scope>NUCLEOTIDE SEQUENCE [LARGE SCALE GENOMIC DNA]</scope>
    <source>
        <strain evidence="4 5">Pan216</strain>
    </source>
</reference>
<dbReference type="InterPro" id="IPR006531">
    <property type="entry name" value="Gp5/Vgr_OB"/>
</dbReference>
<evidence type="ECO:0000313" key="5">
    <source>
        <dbReference type="Proteomes" id="UP000317093"/>
    </source>
</evidence>
<keyword evidence="5" id="KW-1185">Reference proteome</keyword>
<feature type="region of interest" description="Disordered" evidence="2">
    <location>
        <begin position="482"/>
        <end position="548"/>
    </location>
</feature>
<dbReference type="AlphaFoldDB" id="A0A518B0Y8"/>
<dbReference type="SUPFAM" id="SSF69349">
    <property type="entry name" value="Phage fibre proteins"/>
    <property type="match status" value="1"/>
</dbReference>
<dbReference type="Gene3D" id="2.30.110.50">
    <property type="match status" value="1"/>
</dbReference>
<protein>
    <submittedName>
        <fullName evidence="4">Phage-related baseplate assembly protein</fullName>
    </submittedName>
</protein>
<name>A0A518B0Y8_9BACT</name>
<feature type="domain" description="Gp5/Type VI secretion system Vgr protein OB-fold" evidence="3">
    <location>
        <begin position="423"/>
        <end position="486"/>
    </location>
</feature>
<proteinExistence type="inferred from homology"/>
<dbReference type="Pfam" id="PF05954">
    <property type="entry name" value="Phage_GPD"/>
    <property type="match status" value="1"/>
</dbReference>
<dbReference type="KEGG" id="knv:Pan216_14960"/>
<accession>A0A518B0Y8</accession>
<evidence type="ECO:0000313" key="4">
    <source>
        <dbReference type="EMBL" id="QDU60649.1"/>
    </source>
</evidence>
<evidence type="ECO:0000256" key="2">
    <source>
        <dbReference type="SAM" id="MobiDB-lite"/>
    </source>
</evidence>
<dbReference type="EMBL" id="CP036279">
    <property type="protein sequence ID" value="QDU60649.1"/>
    <property type="molecule type" value="Genomic_DNA"/>
</dbReference>
<dbReference type="SUPFAM" id="SSF69255">
    <property type="entry name" value="gp5 N-terminal domain-like"/>
    <property type="match status" value="1"/>
</dbReference>
<dbReference type="NCBIfam" id="TIGR03361">
    <property type="entry name" value="VI_Rhs_Vgr"/>
    <property type="match status" value="1"/>
</dbReference>
<dbReference type="InterPro" id="IPR017847">
    <property type="entry name" value="T6SS_RhsGE_Vgr_subset"/>
</dbReference>
<organism evidence="4 5">
    <name type="scientific">Kolteria novifilia</name>
    <dbReference type="NCBI Taxonomy" id="2527975"/>
    <lineage>
        <taxon>Bacteria</taxon>
        <taxon>Pseudomonadati</taxon>
        <taxon>Planctomycetota</taxon>
        <taxon>Planctomycetia</taxon>
        <taxon>Kolteriales</taxon>
        <taxon>Kolteriaceae</taxon>
        <taxon>Kolteria</taxon>
    </lineage>
</organism>
<comment type="similarity">
    <text evidence="1">Belongs to the VgrG protein family.</text>
</comment>
<evidence type="ECO:0000256" key="1">
    <source>
        <dbReference type="ARBA" id="ARBA00005558"/>
    </source>
</evidence>
<dbReference type="Pfam" id="PF04717">
    <property type="entry name" value="Phage_base_V"/>
    <property type="match status" value="1"/>
</dbReference>
<dbReference type="InterPro" id="IPR037026">
    <property type="entry name" value="Vgr_OB-fold_dom_sf"/>
</dbReference>
<dbReference type="Gene3D" id="3.55.50.10">
    <property type="entry name" value="Baseplate protein-like domains"/>
    <property type="match status" value="1"/>
</dbReference>
<feature type="compositionally biased region" description="Low complexity" evidence="2">
    <location>
        <begin position="512"/>
        <end position="530"/>
    </location>
</feature>
<evidence type="ECO:0000259" key="3">
    <source>
        <dbReference type="Pfam" id="PF04717"/>
    </source>
</evidence>